<organism evidence="2 3">
    <name type="scientific">Actinoplanes aureus</name>
    <dbReference type="NCBI Taxonomy" id="2792083"/>
    <lineage>
        <taxon>Bacteria</taxon>
        <taxon>Bacillati</taxon>
        <taxon>Actinomycetota</taxon>
        <taxon>Actinomycetes</taxon>
        <taxon>Micromonosporales</taxon>
        <taxon>Micromonosporaceae</taxon>
        <taxon>Actinoplanes</taxon>
    </lineage>
</organism>
<proteinExistence type="predicted"/>
<dbReference type="InterPro" id="IPR009003">
    <property type="entry name" value="Peptidase_S1_PA"/>
</dbReference>
<dbReference type="Proteomes" id="UP000598146">
    <property type="component" value="Unassembled WGS sequence"/>
</dbReference>
<gene>
    <name evidence="2" type="ORF">I4J89_48735</name>
</gene>
<dbReference type="InterPro" id="IPR033116">
    <property type="entry name" value="TRYPSIN_SER"/>
</dbReference>
<name>A0A931G2P5_9ACTN</name>
<comment type="caution">
    <text evidence="2">The sequence shown here is derived from an EMBL/GenBank/DDBJ whole genome shotgun (WGS) entry which is preliminary data.</text>
</comment>
<dbReference type="PROSITE" id="PS00135">
    <property type="entry name" value="TRYPSIN_SER"/>
    <property type="match status" value="1"/>
</dbReference>
<evidence type="ECO:0000313" key="3">
    <source>
        <dbReference type="Proteomes" id="UP000598146"/>
    </source>
</evidence>
<dbReference type="AlphaFoldDB" id="A0A931G2P5"/>
<dbReference type="SUPFAM" id="SSF50494">
    <property type="entry name" value="Trypsin-like serine proteases"/>
    <property type="match status" value="1"/>
</dbReference>
<dbReference type="EMBL" id="JADQTO010000068">
    <property type="protein sequence ID" value="MBG0569308.1"/>
    <property type="molecule type" value="Genomic_DNA"/>
</dbReference>
<feature type="region of interest" description="Disordered" evidence="1">
    <location>
        <begin position="624"/>
        <end position="645"/>
    </location>
</feature>
<dbReference type="GO" id="GO:0006508">
    <property type="term" value="P:proteolysis"/>
    <property type="evidence" value="ECO:0007669"/>
    <property type="project" value="InterPro"/>
</dbReference>
<reference evidence="2" key="1">
    <citation type="submission" date="2020-11" db="EMBL/GenBank/DDBJ databases">
        <title>Isolation and identification of active actinomycetes.</title>
        <authorList>
            <person name="Sun X."/>
        </authorList>
    </citation>
    <scope>NUCLEOTIDE SEQUENCE</scope>
    <source>
        <strain evidence="2">NEAU-A11</strain>
    </source>
</reference>
<dbReference type="PROSITE" id="PS00134">
    <property type="entry name" value="TRYPSIN_HIS"/>
    <property type="match status" value="1"/>
</dbReference>
<keyword evidence="3" id="KW-1185">Reference proteome</keyword>
<dbReference type="InterPro" id="IPR043504">
    <property type="entry name" value="Peptidase_S1_PA_chymotrypsin"/>
</dbReference>
<evidence type="ECO:0000313" key="2">
    <source>
        <dbReference type="EMBL" id="MBG0569308.1"/>
    </source>
</evidence>
<sequence>MAAATSLTMTVTLATVVPAHGKGPLGISELARPDAASALAAARQSGQRVAITNMATERAEYFATPDGHVTGIISTEAVRFRRDGAWVPVDLTLRRMADGSVAPVAHPDSLRMSGARSAASGDLASLGTGAERVAMGWNGALPEPDLDGSKATYAEVFPGVDLVVQATSTGFEQFAVVKSATAAARYVKEISLPISGAGVRAATEDKRGQIRVRDANGRQVADIPTPMMWDARSDGRNRPPVPRQIAVDVTSTAPTSGRAAGVMLNLKPDQKWLADRNTVYPVTIDPEVDRLTTINSTTVVKNYPYGWPDADSLFLGTYDDTLSFRSFVSWDTTALRGSYVKSATAHFTNPWSSTCESVPWELWTTGSISADTAWDNQPQWLHQESTSTETSCYDTTVTAEATSFFRRAATDNVSTATMGLRATDETDYSQYKQFWSRNYTDASRVPFVEVSFTFDVTASNPSIDEGSSCVSGEDRPTTDNITPALHVEINAPAGAQAHAEFELTQLGGEALFTSTSAPQASGTVFTAVVPAGKLADGGLYRWRTRGATGGSSGPWTAWCEFTVNKGVVIVAADDVNEPVPEDLRDALGVYDELAEGNPEEFGYATVEGSAVVVDVVTAAGEQKAEALENGTLEPDPTSGSDPEENTAEEAAILGQEKVEGVEMDTAITTVSRAETERLREQLHNAVENNASLASADIWMTEVDRETGRVAVTMTDITSPAAQALEEMFGDKVQLVREANPESEAETGRLADESPFTGGARIKFPGLSGKCTNAFSWKIDASRSGMLTAGHCAAVSGQAVQTNSGDALGSIMSENYGPRGTEYLPQQKVYRGDMSLIRVPSGKIYPYIYRGVSSSSARYTVRAMWHRRAQPGDQYCTGGSYGGEICGWKVKSTGATVNSDGKWLRNVVVSEKKKGWCTRPGDSGGPVYTVNSDGSVVAKGIHHGSNGGGGDDHYAGALDKCLEIFTDIRDAYFGFPGHLETR</sequence>
<evidence type="ECO:0000256" key="1">
    <source>
        <dbReference type="SAM" id="MobiDB-lite"/>
    </source>
</evidence>
<evidence type="ECO:0008006" key="4">
    <source>
        <dbReference type="Google" id="ProtNLM"/>
    </source>
</evidence>
<accession>A0A931G2P5</accession>
<dbReference type="CDD" id="cd21112">
    <property type="entry name" value="alphaLP-like"/>
    <property type="match status" value="1"/>
</dbReference>
<dbReference type="InterPro" id="IPR018114">
    <property type="entry name" value="TRYPSIN_HIS"/>
</dbReference>
<protein>
    <recommendedName>
        <fullName evidence="4">Serine protease</fullName>
    </recommendedName>
</protein>
<dbReference type="Gene3D" id="2.40.10.10">
    <property type="entry name" value="Trypsin-like serine proteases"/>
    <property type="match status" value="2"/>
</dbReference>
<dbReference type="GO" id="GO:0004252">
    <property type="term" value="F:serine-type endopeptidase activity"/>
    <property type="evidence" value="ECO:0007669"/>
    <property type="project" value="InterPro"/>
</dbReference>